<dbReference type="Proteomes" id="UP001233172">
    <property type="component" value="Unassembled WGS sequence"/>
</dbReference>
<evidence type="ECO:0000259" key="18">
    <source>
        <dbReference type="Pfam" id="PF14699"/>
    </source>
</evidence>
<reference evidence="21" key="2">
    <citation type="submission" date="2023-04" db="EMBL/GenBank/DDBJ databases">
        <authorList>
            <person name="Bu L."/>
            <person name="Lu L."/>
            <person name="Laidemitt M.R."/>
            <person name="Zhang S.M."/>
            <person name="Mutuku M."/>
            <person name="Mkoji G."/>
            <person name="Steinauer M."/>
            <person name="Loker E.S."/>
        </authorList>
    </citation>
    <scope>NUCLEOTIDE SEQUENCE</scope>
    <source>
        <strain evidence="21">KasaAsao</strain>
        <tissue evidence="21">Whole Snail</tissue>
    </source>
</reference>
<dbReference type="InterPro" id="IPR032788">
    <property type="entry name" value="AGL_central"/>
</dbReference>
<keyword evidence="10" id="KW-0808">Transferase</keyword>
<dbReference type="SUPFAM" id="SSF48208">
    <property type="entry name" value="Six-hairpin glycosidases"/>
    <property type="match status" value="1"/>
</dbReference>
<evidence type="ECO:0000256" key="8">
    <source>
        <dbReference type="ARBA" id="ARBA00022490"/>
    </source>
</evidence>
<dbReference type="GO" id="GO:0004134">
    <property type="term" value="F:4-alpha-glucanotransferase activity"/>
    <property type="evidence" value="ECO:0007669"/>
    <property type="project" value="UniProtKB-EC"/>
</dbReference>
<organism evidence="21 22">
    <name type="scientific">Biomphalaria pfeifferi</name>
    <name type="common">Bloodfluke planorb</name>
    <name type="synonym">Freshwater snail</name>
    <dbReference type="NCBI Taxonomy" id="112525"/>
    <lineage>
        <taxon>Eukaryota</taxon>
        <taxon>Metazoa</taxon>
        <taxon>Spiralia</taxon>
        <taxon>Lophotrochozoa</taxon>
        <taxon>Mollusca</taxon>
        <taxon>Gastropoda</taxon>
        <taxon>Heterobranchia</taxon>
        <taxon>Euthyneura</taxon>
        <taxon>Panpulmonata</taxon>
        <taxon>Hygrophila</taxon>
        <taxon>Lymnaeoidea</taxon>
        <taxon>Planorbidae</taxon>
        <taxon>Biomphalaria</taxon>
    </lineage>
</organism>
<evidence type="ECO:0000256" key="3">
    <source>
        <dbReference type="ARBA" id="ARBA00003530"/>
    </source>
</evidence>
<dbReference type="InterPro" id="IPR032792">
    <property type="entry name" value="AGL_glucanoTrfase"/>
</dbReference>
<evidence type="ECO:0000313" key="22">
    <source>
        <dbReference type="Proteomes" id="UP001233172"/>
    </source>
</evidence>
<feature type="domain" description="Glycogen debranching enzyme C-terminal" evidence="17">
    <location>
        <begin position="1088"/>
        <end position="1540"/>
    </location>
</feature>
<dbReference type="NCBIfam" id="TIGR01531">
    <property type="entry name" value="glyc_debranch"/>
    <property type="match status" value="1"/>
</dbReference>
<gene>
    <name evidence="21" type="ORF">Bpfe_001624</name>
</gene>
<evidence type="ECO:0000259" key="17">
    <source>
        <dbReference type="Pfam" id="PF06202"/>
    </source>
</evidence>
<dbReference type="GO" id="GO:0005978">
    <property type="term" value="P:glycogen biosynthetic process"/>
    <property type="evidence" value="ECO:0007669"/>
    <property type="project" value="UniProtKB-KW"/>
</dbReference>
<comment type="subcellular location">
    <subcellularLocation>
        <location evidence="4">Cytoplasm</location>
    </subcellularLocation>
</comment>
<dbReference type="SUPFAM" id="SSF51445">
    <property type="entry name" value="(Trans)glycosidases"/>
    <property type="match status" value="1"/>
</dbReference>
<dbReference type="Pfam" id="PF14701">
    <property type="entry name" value="hDGE_amylase"/>
    <property type="match status" value="1"/>
</dbReference>
<keyword evidence="8" id="KW-0963">Cytoplasm</keyword>
<evidence type="ECO:0000256" key="1">
    <source>
        <dbReference type="ARBA" id="ARBA00000439"/>
    </source>
</evidence>
<keyword evidence="22" id="KW-1185">Reference proteome</keyword>
<dbReference type="Gene3D" id="1.50.10.10">
    <property type="match status" value="1"/>
</dbReference>
<dbReference type="EC" id="3.2.1.33" evidence="6"/>
<dbReference type="InterPro" id="IPR012341">
    <property type="entry name" value="6hp_glycosidase-like_sf"/>
</dbReference>
<keyword evidence="11" id="KW-0378">Hydrolase</keyword>
<evidence type="ECO:0000259" key="20">
    <source>
        <dbReference type="Pfam" id="PF14702"/>
    </source>
</evidence>
<dbReference type="InterPro" id="IPR010401">
    <property type="entry name" value="AGL/Gdb1"/>
</dbReference>
<dbReference type="Pfam" id="PF14702">
    <property type="entry name" value="hGDE_central"/>
    <property type="match status" value="1"/>
</dbReference>
<feature type="domain" description="Eukaryotic glycogen debranching enzyme N-terminal" evidence="18">
    <location>
        <begin position="31"/>
        <end position="122"/>
    </location>
</feature>
<dbReference type="PANTHER" id="PTHR10569:SF2">
    <property type="entry name" value="GLYCOGEN DEBRANCHING ENZYME"/>
    <property type="match status" value="1"/>
</dbReference>
<evidence type="ECO:0000256" key="11">
    <source>
        <dbReference type="ARBA" id="ARBA00022801"/>
    </source>
</evidence>
<dbReference type="GO" id="GO:0005737">
    <property type="term" value="C:cytoplasm"/>
    <property type="evidence" value="ECO:0007669"/>
    <property type="project" value="UniProtKB-SubCell"/>
</dbReference>
<accession>A0AAD8FM88</accession>
<evidence type="ECO:0000256" key="5">
    <source>
        <dbReference type="ARBA" id="ARBA00012560"/>
    </source>
</evidence>
<evidence type="ECO:0000313" key="21">
    <source>
        <dbReference type="EMBL" id="KAK0068661.1"/>
    </source>
</evidence>
<evidence type="ECO:0000259" key="19">
    <source>
        <dbReference type="Pfam" id="PF14701"/>
    </source>
</evidence>
<name>A0AAD8FM88_BIOPF</name>
<dbReference type="InterPro" id="IPR032790">
    <property type="entry name" value="GDE_C"/>
</dbReference>
<keyword evidence="14" id="KW-0326">Glycosidase</keyword>
<reference evidence="21" key="1">
    <citation type="journal article" date="2023" name="PLoS Negl. Trop. Dis.">
        <title>A genome sequence for Biomphalaria pfeifferi, the major vector snail for the human-infecting parasite Schistosoma mansoni.</title>
        <authorList>
            <person name="Bu L."/>
            <person name="Lu L."/>
            <person name="Laidemitt M.R."/>
            <person name="Zhang S.M."/>
            <person name="Mutuku M."/>
            <person name="Mkoji G."/>
            <person name="Steinauer M."/>
            <person name="Loker E.S."/>
        </authorList>
    </citation>
    <scope>NUCLEOTIDE SEQUENCE</scope>
    <source>
        <strain evidence="21">KasaAsao</strain>
    </source>
</reference>
<dbReference type="InterPro" id="IPR008928">
    <property type="entry name" value="6-hairpin_glycosidase_sf"/>
</dbReference>
<proteinExistence type="inferred from homology"/>
<evidence type="ECO:0000256" key="12">
    <source>
        <dbReference type="ARBA" id="ARBA00023056"/>
    </source>
</evidence>
<keyword evidence="9" id="KW-0328">Glycosyltransferase</keyword>
<dbReference type="Pfam" id="PF06202">
    <property type="entry name" value="GDE_C"/>
    <property type="match status" value="1"/>
</dbReference>
<dbReference type="FunFam" id="1.50.10.10:FF:000039">
    <property type="entry name" value="Glycogen debranching enzyme Gdb1, putative"/>
    <property type="match status" value="1"/>
</dbReference>
<feature type="domain" description="Glycogen debranching enzyme glucanotransferase" evidence="19">
    <location>
        <begin position="126"/>
        <end position="565"/>
    </location>
</feature>
<evidence type="ECO:0000256" key="16">
    <source>
        <dbReference type="ARBA" id="ARBA00031477"/>
    </source>
</evidence>
<feature type="domain" description="Glycogen debranching enzyme central" evidence="20">
    <location>
        <begin position="710"/>
        <end position="984"/>
    </location>
</feature>
<evidence type="ECO:0000256" key="15">
    <source>
        <dbReference type="ARBA" id="ARBA00025780"/>
    </source>
</evidence>
<keyword evidence="13" id="KW-0511">Multifunctional enzyme</keyword>
<comment type="similarity">
    <text evidence="15">Belongs to the glycogen debranching enzyme family.</text>
</comment>
<evidence type="ECO:0000256" key="4">
    <source>
        <dbReference type="ARBA" id="ARBA00004496"/>
    </source>
</evidence>
<dbReference type="CDD" id="cd11327">
    <property type="entry name" value="AmyAc_Glg_debranch_2"/>
    <property type="match status" value="1"/>
</dbReference>
<dbReference type="PANTHER" id="PTHR10569">
    <property type="entry name" value="GLYCOGEN DEBRANCHING ENZYME"/>
    <property type="match status" value="1"/>
</dbReference>
<evidence type="ECO:0000256" key="14">
    <source>
        <dbReference type="ARBA" id="ARBA00023295"/>
    </source>
</evidence>
<dbReference type="GO" id="GO:0005980">
    <property type="term" value="P:glycogen catabolic process"/>
    <property type="evidence" value="ECO:0007669"/>
    <property type="project" value="InterPro"/>
</dbReference>
<dbReference type="EC" id="2.4.1.25" evidence="5"/>
<evidence type="ECO:0000256" key="7">
    <source>
        <dbReference type="ARBA" id="ARBA00020723"/>
    </source>
</evidence>
<protein>
    <recommendedName>
        <fullName evidence="7">Glycogen debranching enzyme</fullName>
        <ecNumber evidence="5">2.4.1.25</ecNumber>
        <ecNumber evidence="6">3.2.1.33</ecNumber>
    </recommendedName>
    <alternativeName>
        <fullName evidence="16">Glycogen debrancher</fullName>
    </alternativeName>
</protein>
<evidence type="ECO:0000256" key="10">
    <source>
        <dbReference type="ARBA" id="ARBA00022679"/>
    </source>
</evidence>
<dbReference type="InterPro" id="IPR029436">
    <property type="entry name" value="AGL_euk_N"/>
</dbReference>
<comment type="function">
    <text evidence="3">Multifunctional enzyme acting as 1,4-alpha-D-glucan:1,4-alpha-D-glucan 4-alpha-D-glycosyltransferase and amylo-1,6-glucosidase in glycogen degradation.</text>
</comment>
<evidence type="ECO:0000256" key="9">
    <source>
        <dbReference type="ARBA" id="ARBA00022676"/>
    </source>
</evidence>
<dbReference type="FunFam" id="3.20.20.80:FF:000070">
    <property type="entry name" value="GDB1p Glycogen debranching enzyme"/>
    <property type="match status" value="1"/>
</dbReference>
<dbReference type="GO" id="GO:0004135">
    <property type="term" value="F:amylo-alpha-1,6-glucosidase activity"/>
    <property type="evidence" value="ECO:0007669"/>
    <property type="project" value="UniProtKB-EC"/>
</dbReference>
<dbReference type="Pfam" id="PF14699">
    <property type="entry name" value="hGDE_N"/>
    <property type="match status" value="1"/>
</dbReference>
<comment type="catalytic activity">
    <reaction evidence="2">
        <text>Hydrolysis of (1-&gt;6)-alpha-D-glucosidic branch linkages in glycogen phosphorylase limit dextrin.</text>
        <dbReference type="EC" id="3.2.1.33"/>
    </reaction>
</comment>
<keyword evidence="12" id="KW-0320">Glycogen biosynthesis</keyword>
<evidence type="ECO:0000256" key="6">
    <source>
        <dbReference type="ARBA" id="ARBA00012778"/>
    </source>
</evidence>
<comment type="catalytic activity">
    <reaction evidence="1">
        <text>Transfers a segment of a (1-&gt;4)-alpha-D-glucan to a new position in an acceptor, which may be glucose or a (1-&gt;4)-alpha-D-glucan.</text>
        <dbReference type="EC" id="2.4.1.25"/>
    </reaction>
</comment>
<dbReference type="EMBL" id="JASAOG010000004">
    <property type="protein sequence ID" value="KAK0068661.1"/>
    <property type="molecule type" value="Genomic_DNA"/>
</dbReference>
<comment type="caution">
    <text evidence="21">The sequence shown here is derived from an EMBL/GenBank/DDBJ whole genome shotgun (WGS) entry which is preliminary data.</text>
</comment>
<sequence>MSSLPQIRVLTLNQDENNQYKLYRLEKGWILRFVLGPSLMASNVRLFCNHPDNLNSSYDRKKFYEIHWKTVTGIKSDRTDMIADVKIIIPGSFNYFFTIDNSVKQESCNGSGYFLVDPTLTAGDEEINMDAIVCQSVITKLLGPFKDWIPRLQVAYESGYNMVHFTPVQELGISNSAYSIRDQLKFSPVYSKGDTKQHDYSDLEKLVDYMNKNWKVMSLSDLVYNHTAKDSPWLWQHPECAFNLQNSPHLRPAYVVDRILEHFSLEVSKGLWEKDGIPAQVNSEYHLSAIGHALHHKVFPQYRLHEFFCLGVDNIIKEFKKAIETSPSPEDYTGNELHIIQDPNYHRFKSTIDMNLALKLFNTDSPRVNFGPGVFSRADRIAKCCEALTEHLIVLNANREREVQDHIKCAIGNFIANAKWRFVNPAGPKISQVTEKEPLMHGYFIIPKAHEGSVEKEEKLSYEEPSHIMACNGWVMGDDPLRNFAEPGGRQVYLRRELVGWGDSVKLNYGKEPRDCPYLWQRMEDYTKISAKIFQGLRLDNCHSTPIHVAEHMLDVARKVRPNLYVIAELFTGSEHLDNLFMNRLGINSLIREALVAHDSHDQGRLVHRFGGDPVGAFIQPRIKPLVPCVAHALFYDQTHDNECPIEKRSAWDLWPTGAMVAISNCAIGSNRGYDQMVPIHINVVKEERLYTSWSTHPSPEPPFINGTFGITAGKKALNRLHYWLARQGYSQVYVDQVDFNTVSITRHKPQSHESVVLIARTSFSHPGSPLEQGYIKNISVQGMIDEIILEGRLHKSSQFEYKCNSDYINGLPDYYLQLREHFPVHESQVIRTRSLDDGQATEISFFNMTPGSVVAIKCSLPEVARGAILEIRRGLGHFGYMLRSYSGNTMFSDAEDSSFRGIVSKLNFADLNRCLYRIDQEERDDCYGFGAYNVPNSGNLVYCGIKGVMSLLSLIRPTNDLGHPLCCNLRDGNWLPDYLAKRLKVHSGLENLAQWFQSIFKHLEKMPRYLIPCYFDAILTGADIVLSEAAKDLMSDFVRDGSNFVKMLSLTAYQLVGYTCQARLPFLSPKLVPRPRQEFNNKTKQLEEAALSMSAGFPHFGGGYMRNWGRDTFISLRGLLLVTGQYELARHIILGYAGTLRHGLIPNLLNEGTGARFNARDAVWYWLIAIRDFCQQVKDGYNILKDPVSRLFPTDDSPPLRPGEHDQPLYEVMQEALNRHAQGVSFRERNAGVQIDDQMTDLGFNVQVGIDWSTGFVFGGNEHNCGTWMDKMGSSAKAGNKGKPATPRDGSAVELVGMCAGVAQWLASANEKKLYPHDGVECLQNGKKEKVTYKAWFEKIKANFEKCYFIAEKADPNNEPRPDLINRRGIYKDTLNASFCWTDYQLRCNFPVAMMACPDLFTTDKAWKALTMAEKILMGPLGMKTLDPSDYSYRGDYFNDNDTTDMYVANGWNYHQGPEWVWPVGFFLRAKLHFAQKLESKNPGILNQTKLYINSVLCKHYEEILSNPWRGLPELTNSNGQYCPGSCRTQAWSSATILETLHDMAKLEE</sequence>
<dbReference type="InterPro" id="IPR006421">
    <property type="entry name" value="Glycogen_debranch_met"/>
</dbReference>
<evidence type="ECO:0000256" key="13">
    <source>
        <dbReference type="ARBA" id="ARBA00023268"/>
    </source>
</evidence>
<dbReference type="InterPro" id="IPR017853">
    <property type="entry name" value="GH"/>
</dbReference>
<dbReference type="Gene3D" id="3.20.20.80">
    <property type="entry name" value="Glycosidases"/>
    <property type="match status" value="2"/>
</dbReference>
<evidence type="ECO:0000256" key="2">
    <source>
        <dbReference type="ARBA" id="ARBA00000927"/>
    </source>
</evidence>